<dbReference type="KEGG" id="spar:SPRG_11658"/>
<protein>
    <submittedName>
        <fullName evidence="1">Uncharacterized protein</fullName>
    </submittedName>
</protein>
<gene>
    <name evidence="1" type="ORF">SPRG_11658</name>
</gene>
<dbReference type="PANTHER" id="PTHR46586:SF3">
    <property type="entry name" value="ANKYRIN REPEAT-CONTAINING PROTEIN"/>
    <property type="match status" value="1"/>
</dbReference>
<dbReference type="STRING" id="695850.A0A067BXU2"/>
<dbReference type="OrthoDB" id="73587at2759"/>
<proteinExistence type="predicted"/>
<dbReference type="AlphaFoldDB" id="A0A067BXU2"/>
<accession>A0A067BXU2</accession>
<dbReference type="InterPro" id="IPR036770">
    <property type="entry name" value="Ankyrin_rpt-contain_sf"/>
</dbReference>
<dbReference type="Gene3D" id="1.25.40.20">
    <property type="entry name" value="Ankyrin repeat-containing domain"/>
    <property type="match status" value="2"/>
</dbReference>
<dbReference type="GeneID" id="24133681"/>
<dbReference type="Pfam" id="PF12796">
    <property type="entry name" value="Ank_2"/>
    <property type="match status" value="1"/>
</dbReference>
<evidence type="ECO:0000313" key="1">
    <source>
        <dbReference type="EMBL" id="KDO23344.1"/>
    </source>
</evidence>
<dbReference type="Proteomes" id="UP000030745">
    <property type="component" value="Unassembled WGS sequence"/>
</dbReference>
<evidence type="ECO:0000313" key="2">
    <source>
        <dbReference type="Proteomes" id="UP000030745"/>
    </source>
</evidence>
<dbReference type="SUPFAM" id="SSF48403">
    <property type="entry name" value="Ankyrin repeat"/>
    <property type="match status" value="1"/>
</dbReference>
<keyword evidence="2" id="KW-1185">Reference proteome</keyword>
<dbReference type="EMBL" id="KK583255">
    <property type="protein sequence ID" value="KDO23344.1"/>
    <property type="molecule type" value="Genomic_DNA"/>
</dbReference>
<dbReference type="VEuPathDB" id="FungiDB:SPRG_11658"/>
<dbReference type="OMA" id="WESIADL"/>
<dbReference type="InterPro" id="IPR002110">
    <property type="entry name" value="Ankyrin_rpt"/>
</dbReference>
<dbReference type="RefSeq" id="XP_012205995.1">
    <property type="nucleotide sequence ID" value="XM_012350605.1"/>
</dbReference>
<reference evidence="1 2" key="1">
    <citation type="journal article" date="2013" name="PLoS Genet.">
        <title>Distinctive expansion of potential virulence genes in the genome of the oomycete fish pathogen Saprolegnia parasitica.</title>
        <authorList>
            <person name="Jiang R.H."/>
            <person name="de Bruijn I."/>
            <person name="Haas B.J."/>
            <person name="Belmonte R."/>
            <person name="Lobach L."/>
            <person name="Christie J."/>
            <person name="van den Ackerveken G."/>
            <person name="Bottin A."/>
            <person name="Bulone V."/>
            <person name="Diaz-Moreno S.M."/>
            <person name="Dumas B."/>
            <person name="Fan L."/>
            <person name="Gaulin E."/>
            <person name="Govers F."/>
            <person name="Grenville-Briggs L.J."/>
            <person name="Horner N.R."/>
            <person name="Levin J.Z."/>
            <person name="Mammella M."/>
            <person name="Meijer H.J."/>
            <person name="Morris P."/>
            <person name="Nusbaum C."/>
            <person name="Oome S."/>
            <person name="Phillips A.J."/>
            <person name="van Rooyen D."/>
            <person name="Rzeszutek E."/>
            <person name="Saraiva M."/>
            <person name="Secombes C.J."/>
            <person name="Seidl M.F."/>
            <person name="Snel B."/>
            <person name="Stassen J.H."/>
            <person name="Sykes S."/>
            <person name="Tripathy S."/>
            <person name="van den Berg H."/>
            <person name="Vega-Arreguin J.C."/>
            <person name="Wawra S."/>
            <person name="Young S.K."/>
            <person name="Zeng Q."/>
            <person name="Dieguez-Uribeondo J."/>
            <person name="Russ C."/>
            <person name="Tyler B.M."/>
            <person name="van West P."/>
        </authorList>
    </citation>
    <scope>NUCLEOTIDE SEQUENCE [LARGE SCALE GENOMIC DNA]</scope>
    <source>
        <strain evidence="1 2">CBS 223.65</strain>
    </source>
</reference>
<dbReference type="InterPro" id="IPR052050">
    <property type="entry name" value="SecEffector_AnkRepeat"/>
</dbReference>
<dbReference type="PANTHER" id="PTHR46586">
    <property type="entry name" value="ANKYRIN REPEAT-CONTAINING PROTEIN"/>
    <property type="match status" value="1"/>
</dbReference>
<name>A0A067BXU2_SAPPC</name>
<dbReference type="Pfam" id="PF13637">
    <property type="entry name" value="Ank_4"/>
    <property type="match status" value="2"/>
</dbReference>
<organism evidence="1 2">
    <name type="scientific">Saprolegnia parasitica (strain CBS 223.65)</name>
    <dbReference type="NCBI Taxonomy" id="695850"/>
    <lineage>
        <taxon>Eukaryota</taxon>
        <taxon>Sar</taxon>
        <taxon>Stramenopiles</taxon>
        <taxon>Oomycota</taxon>
        <taxon>Saprolegniomycetes</taxon>
        <taxon>Saprolegniales</taxon>
        <taxon>Saprolegniaceae</taxon>
        <taxon>Saprolegnia</taxon>
    </lineage>
</organism>
<sequence length="536" mass="59631">MTANWDAVDDLHPTVFAYAGGLTQWLNGTLKLDGSEDNDVASELWADAFRLDWPGDLATLPRAYLGPQRFRLIRSKDMYKRVMQVLYHGEEIQGGLFTHDVVFYADASYAPYRDDSVLVAEIMAAPMENVWLDKLASLLETPKALATAAALGGHTRLLEYLVREKGVNLAEMVRLHRPVIGFVMDMVAYYGHLETLRLLHEAGSTGCSVAAMDNAASNGFLDIVRWLHAHRVEGCSAAALNGAINNGHVEIVAFLRQHYPELDVSSDAMDEAAGSGRLDVVRYLHEQCHAPCTTKSLDAAAYHGYLDIVQYLHTHRHEGCTTEAMDGAACNGYLEVIEFLDAYRSEGCTTFAFDTAARNNHMAILQFLSASRTEGGTTKAMDRAAHRGHFDVVRFLHDHRPEGCTTRAIDWAAAAGHLAIVEFLMENRREGFTYRGMFWAARDGHLDVLAYLLAHDSAKKAARAVQRALDDRSESVFVNLKAAQYPGTTTVDMAAIEWDDEVDGCFAFNDEEPEEDGEECYYDWDSDNSTEGCMFW</sequence>